<keyword evidence="2 5" id="KW-0812">Transmembrane</keyword>
<name>A0ABX5M212_9GAMM</name>
<evidence type="ECO:0008006" key="8">
    <source>
        <dbReference type="Google" id="ProtNLM"/>
    </source>
</evidence>
<dbReference type="Gene3D" id="1.20.120.1630">
    <property type="match status" value="1"/>
</dbReference>
<sequence length="156" mass="17953">MIRIPPPLQALTCAALAWGIHHSAAFLPQPTFAQQWLSAVPHWLIGLLAMLGLAIDLFAVWHFHRAATTVNPLYPERASTLVTHGIYRYSRNPMYVGLTLLLLAWCLWLGNLISLLTVALFVWVVTRLQIVPEEQILAQRFGDEFRRYQQQVRRWL</sequence>
<proteinExistence type="predicted"/>
<protein>
    <recommendedName>
        <fullName evidence="8">Protein-S-isoprenylcysteine methyltransferase</fullName>
    </recommendedName>
</protein>
<keyword evidence="7" id="KW-1185">Reference proteome</keyword>
<accession>A0ABX5M212</accession>
<evidence type="ECO:0000256" key="2">
    <source>
        <dbReference type="ARBA" id="ARBA00022692"/>
    </source>
</evidence>
<comment type="caution">
    <text evidence="6">The sequence shown here is derived from an EMBL/GenBank/DDBJ whole genome shotgun (WGS) entry which is preliminary data.</text>
</comment>
<dbReference type="RefSeq" id="WP_110187051.1">
    <property type="nucleotide sequence ID" value="NZ_CP177354.1"/>
</dbReference>
<evidence type="ECO:0000256" key="1">
    <source>
        <dbReference type="ARBA" id="ARBA00004127"/>
    </source>
</evidence>
<evidence type="ECO:0000313" key="7">
    <source>
        <dbReference type="Proteomes" id="UP000248090"/>
    </source>
</evidence>
<dbReference type="Pfam" id="PF04191">
    <property type="entry name" value="PEMT"/>
    <property type="match status" value="1"/>
</dbReference>
<dbReference type="Proteomes" id="UP000248090">
    <property type="component" value="Unassembled WGS sequence"/>
</dbReference>
<dbReference type="PANTHER" id="PTHR12714:SF24">
    <property type="entry name" value="SLR1182 PROTEIN"/>
    <property type="match status" value="1"/>
</dbReference>
<organism evidence="6 7">
    <name type="scientific">Pokkaliibacter plantistimulans</name>
    <dbReference type="NCBI Taxonomy" id="1635171"/>
    <lineage>
        <taxon>Bacteria</taxon>
        <taxon>Pseudomonadati</taxon>
        <taxon>Pseudomonadota</taxon>
        <taxon>Gammaproteobacteria</taxon>
        <taxon>Oceanospirillales</taxon>
        <taxon>Balneatrichaceae</taxon>
        <taxon>Pokkaliibacter</taxon>
    </lineage>
</organism>
<dbReference type="EMBL" id="LAPT01000039">
    <property type="protein sequence ID" value="PXF31543.1"/>
    <property type="molecule type" value="Genomic_DNA"/>
</dbReference>
<dbReference type="PANTHER" id="PTHR12714">
    <property type="entry name" value="PROTEIN-S ISOPRENYLCYSTEINE O-METHYLTRANSFERASE"/>
    <property type="match status" value="1"/>
</dbReference>
<evidence type="ECO:0000256" key="4">
    <source>
        <dbReference type="ARBA" id="ARBA00023136"/>
    </source>
</evidence>
<reference evidence="6 7" key="1">
    <citation type="submission" date="2015-03" db="EMBL/GenBank/DDBJ databases">
        <authorList>
            <person name="Krishnan R."/>
            <person name="Midha S."/>
            <person name="Patil P.B."/>
            <person name="Rameshkumar N."/>
        </authorList>
    </citation>
    <scope>NUCLEOTIDE SEQUENCE [LARGE SCALE GENOMIC DNA]</scope>
    <source>
        <strain evidence="6 7">L1E11</strain>
    </source>
</reference>
<comment type="subcellular location">
    <subcellularLocation>
        <location evidence="1">Endomembrane system</location>
        <topology evidence="1">Multi-pass membrane protein</topology>
    </subcellularLocation>
</comment>
<feature type="transmembrane region" description="Helical" evidence="5">
    <location>
        <begin position="43"/>
        <end position="63"/>
    </location>
</feature>
<evidence type="ECO:0000313" key="6">
    <source>
        <dbReference type="EMBL" id="PXF31543.1"/>
    </source>
</evidence>
<dbReference type="InterPro" id="IPR007318">
    <property type="entry name" value="Phopholipid_MeTrfase"/>
</dbReference>
<gene>
    <name evidence="6" type="ORF">WH50_09250</name>
</gene>
<evidence type="ECO:0000256" key="5">
    <source>
        <dbReference type="SAM" id="Phobius"/>
    </source>
</evidence>
<evidence type="ECO:0000256" key="3">
    <source>
        <dbReference type="ARBA" id="ARBA00022989"/>
    </source>
</evidence>
<keyword evidence="4 5" id="KW-0472">Membrane</keyword>
<feature type="transmembrane region" description="Helical" evidence="5">
    <location>
        <begin position="95"/>
        <end position="125"/>
    </location>
</feature>
<keyword evidence="3 5" id="KW-1133">Transmembrane helix</keyword>